<feature type="compositionally biased region" description="Polar residues" evidence="1">
    <location>
        <begin position="1"/>
        <end position="10"/>
    </location>
</feature>
<evidence type="ECO:0000256" key="1">
    <source>
        <dbReference type="SAM" id="MobiDB-lite"/>
    </source>
</evidence>
<feature type="compositionally biased region" description="Basic and acidic residues" evidence="1">
    <location>
        <begin position="214"/>
        <end position="226"/>
    </location>
</feature>
<proteinExistence type="predicted"/>
<feature type="region of interest" description="Disordered" evidence="1">
    <location>
        <begin position="1"/>
        <end position="164"/>
    </location>
</feature>
<comment type="caution">
    <text evidence="2">The sequence shown here is derived from an EMBL/GenBank/DDBJ whole genome shotgun (WGS) entry which is preliminary data.</text>
</comment>
<name>A0AAN8I1K4_9EURO</name>
<feature type="compositionally biased region" description="Polar residues" evidence="1">
    <location>
        <begin position="18"/>
        <end position="28"/>
    </location>
</feature>
<reference evidence="2 3" key="1">
    <citation type="submission" date="2022-12" db="EMBL/GenBank/DDBJ databases">
        <title>Genomic features and morphological characterization of a novel Knufia sp. strain isolated from spacecraft assembly facility.</title>
        <authorList>
            <person name="Teixeira M."/>
            <person name="Chander A.M."/>
            <person name="Stajich J.E."/>
            <person name="Venkateswaran K."/>
        </authorList>
    </citation>
    <scope>NUCLEOTIDE SEQUENCE [LARGE SCALE GENOMIC DNA]</scope>
    <source>
        <strain evidence="2 3">FJI-L2-BK-P2</strain>
    </source>
</reference>
<keyword evidence="3" id="KW-1185">Reference proteome</keyword>
<feature type="region of interest" description="Disordered" evidence="1">
    <location>
        <begin position="214"/>
        <end position="310"/>
    </location>
</feature>
<gene>
    <name evidence="2" type="ORF">OHC33_009788</name>
</gene>
<dbReference type="EMBL" id="JAKLMC020000038">
    <property type="protein sequence ID" value="KAK5949247.1"/>
    <property type="molecule type" value="Genomic_DNA"/>
</dbReference>
<accession>A0AAN8I1K4</accession>
<dbReference type="Proteomes" id="UP001316803">
    <property type="component" value="Unassembled WGS sequence"/>
</dbReference>
<feature type="compositionally biased region" description="Polar residues" evidence="1">
    <location>
        <begin position="258"/>
        <end position="267"/>
    </location>
</feature>
<evidence type="ECO:0000313" key="3">
    <source>
        <dbReference type="Proteomes" id="UP001316803"/>
    </source>
</evidence>
<feature type="region of interest" description="Disordered" evidence="1">
    <location>
        <begin position="331"/>
        <end position="358"/>
    </location>
</feature>
<dbReference type="AlphaFoldDB" id="A0AAN8I1K4"/>
<feature type="compositionally biased region" description="Pro residues" evidence="1">
    <location>
        <begin position="149"/>
        <end position="160"/>
    </location>
</feature>
<protein>
    <submittedName>
        <fullName evidence="2">Uncharacterized protein</fullName>
    </submittedName>
</protein>
<sequence>MFSAFDQENLTHTHHTTAANKPLNQSIRALQPKTPGPASKTPFRARNDENAPLNTGKAAKNAFVTPGPAPQTTKRAPLGAKTTNVKATAFQTPAPGQKLKQPEQTTKKPISSARRSIKKKIYVEPEPVTEPITQQAEAEEDDEPDFGYAPPPITPLPDPPINFEGITYDALKPENFNRGIGEVYFQSPKDENGFSIALKKQEEQHKKTLEDDLAHTLEEPARRTPDQELETILRTGTKKPKPTQESKVNTIKARTASAALSQPSAPRTHQRLPSAATRETAASKQKRKAFAVSRDEEIPTTTTTMPKPISRATIGFPKAKKPISILPQAEKQKAHERIASTTHSNTAQKEESDTVDQSTISPRKFVQLYGEPPVESEMWFRLMELEIKDRHRGETEEHESDEGIFDVELDDDLDQRLGVHFDGVEDGEDFELTL</sequence>
<organism evidence="2 3">
    <name type="scientific">Knufia fluminis</name>
    <dbReference type="NCBI Taxonomy" id="191047"/>
    <lineage>
        <taxon>Eukaryota</taxon>
        <taxon>Fungi</taxon>
        <taxon>Dikarya</taxon>
        <taxon>Ascomycota</taxon>
        <taxon>Pezizomycotina</taxon>
        <taxon>Eurotiomycetes</taxon>
        <taxon>Chaetothyriomycetidae</taxon>
        <taxon>Chaetothyriales</taxon>
        <taxon>Trichomeriaceae</taxon>
        <taxon>Knufia</taxon>
    </lineage>
</organism>
<feature type="compositionally biased region" description="Polar residues" evidence="1">
    <location>
        <begin position="81"/>
        <end position="91"/>
    </location>
</feature>
<evidence type="ECO:0000313" key="2">
    <source>
        <dbReference type="EMBL" id="KAK5949247.1"/>
    </source>
</evidence>